<feature type="transmembrane region" description="Helical" evidence="1">
    <location>
        <begin position="243"/>
        <end position="265"/>
    </location>
</feature>
<feature type="domain" description="DUF2510" evidence="2">
    <location>
        <begin position="5"/>
        <end position="29"/>
    </location>
</feature>
<dbReference type="Pfam" id="PF10708">
    <property type="entry name" value="DUF2510"/>
    <property type="match status" value="1"/>
</dbReference>
<keyword evidence="1" id="KW-0812">Transmembrane</keyword>
<dbReference type="RefSeq" id="WP_188435355.1">
    <property type="nucleotide sequence ID" value="NZ_BMCM01000001.1"/>
</dbReference>
<name>A0ABQ1RIX9_9MICO</name>
<feature type="transmembrane region" description="Helical" evidence="1">
    <location>
        <begin position="116"/>
        <end position="135"/>
    </location>
</feature>
<evidence type="ECO:0000259" key="2">
    <source>
        <dbReference type="Pfam" id="PF10708"/>
    </source>
</evidence>
<keyword evidence="1" id="KW-0472">Membrane</keyword>
<dbReference type="EMBL" id="BMCM01000001">
    <property type="protein sequence ID" value="GGD68151.1"/>
    <property type="molecule type" value="Genomic_DNA"/>
</dbReference>
<evidence type="ECO:0000313" key="3">
    <source>
        <dbReference type="EMBL" id="GGD68151.1"/>
    </source>
</evidence>
<dbReference type="Proteomes" id="UP000629365">
    <property type="component" value="Unassembled WGS sequence"/>
</dbReference>
<sequence>MNAQPGWYDAGVPGVQRWWDGAQWTVHERGGESVWAAAQPIQHPASAAPMGWFPVVGTSDVRWWDGAGWTPYRLRDGRPRPDAFAIEPGGNGFALGIVFIALSITQFSTSQFLDGQPFFAFTPFVFLVAGALWLIGGFRTRQLTAHPAPSTAPVFDASTRPLPGEVEGAGAGWFAVSGYVTRWWTGTRWSAYVGQKIGVRPTQHGERSYRVSMIIGWVFAGLGALGTVLGFVLIYALGRWVGVAIAVPGLIGLLIGGLVVVLTYIRRYTMILPSQAPPLD</sequence>
<protein>
    <recommendedName>
        <fullName evidence="2">DUF2510 domain-containing protein</fullName>
    </recommendedName>
</protein>
<accession>A0ABQ1RIX9</accession>
<proteinExistence type="predicted"/>
<comment type="caution">
    <text evidence="3">The sequence shown here is derived from an EMBL/GenBank/DDBJ whole genome shotgun (WGS) entry which is preliminary data.</text>
</comment>
<gene>
    <name evidence="3" type="ORF">GCM10007269_09090</name>
</gene>
<evidence type="ECO:0000256" key="1">
    <source>
        <dbReference type="SAM" id="Phobius"/>
    </source>
</evidence>
<feature type="transmembrane region" description="Helical" evidence="1">
    <location>
        <begin position="214"/>
        <end position="237"/>
    </location>
</feature>
<evidence type="ECO:0000313" key="4">
    <source>
        <dbReference type="Proteomes" id="UP000629365"/>
    </source>
</evidence>
<keyword evidence="4" id="KW-1185">Reference proteome</keyword>
<reference evidence="4" key="1">
    <citation type="journal article" date="2019" name="Int. J. Syst. Evol. Microbiol.">
        <title>The Global Catalogue of Microorganisms (GCM) 10K type strain sequencing project: providing services to taxonomists for standard genome sequencing and annotation.</title>
        <authorList>
            <consortium name="The Broad Institute Genomics Platform"/>
            <consortium name="The Broad Institute Genome Sequencing Center for Infectious Disease"/>
            <person name="Wu L."/>
            <person name="Ma J."/>
        </authorList>
    </citation>
    <scope>NUCLEOTIDE SEQUENCE [LARGE SCALE GENOMIC DNA]</scope>
    <source>
        <strain evidence="4">CCM 7640</strain>
    </source>
</reference>
<dbReference type="InterPro" id="IPR018929">
    <property type="entry name" value="DUF2510"/>
</dbReference>
<organism evidence="3 4">
    <name type="scientific">Microbacterium murale</name>
    <dbReference type="NCBI Taxonomy" id="1081040"/>
    <lineage>
        <taxon>Bacteria</taxon>
        <taxon>Bacillati</taxon>
        <taxon>Actinomycetota</taxon>
        <taxon>Actinomycetes</taxon>
        <taxon>Micrococcales</taxon>
        <taxon>Microbacteriaceae</taxon>
        <taxon>Microbacterium</taxon>
    </lineage>
</organism>
<feature type="transmembrane region" description="Helical" evidence="1">
    <location>
        <begin position="83"/>
        <end position="104"/>
    </location>
</feature>
<keyword evidence="1" id="KW-1133">Transmembrane helix</keyword>